<dbReference type="RefSeq" id="WP_254101283.1">
    <property type="nucleotide sequence ID" value="NZ_JANATA010000017.1"/>
</dbReference>
<dbReference type="InterPro" id="IPR056148">
    <property type="entry name" value="NQRA_2nd"/>
</dbReference>
<evidence type="ECO:0000256" key="1">
    <source>
        <dbReference type="ARBA" id="ARBA00022448"/>
    </source>
</evidence>
<keyword evidence="5 8" id="KW-0406">Ion transport</keyword>
<evidence type="ECO:0000256" key="6">
    <source>
        <dbReference type="ARBA" id="ARBA00023075"/>
    </source>
</evidence>
<evidence type="ECO:0000256" key="8">
    <source>
        <dbReference type="HAMAP-Rule" id="MF_00425"/>
    </source>
</evidence>
<dbReference type="Pfam" id="PF11973">
    <property type="entry name" value="NQRA_SLBB"/>
    <property type="match status" value="1"/>
</dbReference>
<organism evidence="12 13">
    <name type="scientific">Opacimonas viscosa</name>
    <dbReference type="NCBI Taxonomy" id="2961944"/>
    <lineage>
        <taxon>Bacteria</taxon>
        <taxon>Pseudomonadati</taxon>
        <taxon>Pseudomonadota</taxon>
        <taxon>Gammaproteobacteria</taxon>
        <taxon>Alteromonadales</taxon>
        <taxon>Alteromonadaceae</taxon>
        <taxon>Opacimonas</taxon>
    </lineage>
</organism>
<dbReference type="AlphaFoldDB" id="A0AA41X2L1"/>
<keyword evidence="3 8" id="KW-0520">NAD</keyword>
<dbReference type="Pfam" id="PF24836">
    <property type="entry name" value="NQRA_2nd"/>
    <property type="match status" value="1"/>
</dbReference>
<comment type="similarity">
    <text evidence="8">Belongs to the NqrA family.</text>
</comment>
<keyword evidence="13" id="KW-1185">Reference proteome</keyword>
<evidence type="ECO:0000259" key="11">
    <source>
        <dbReference type="Pfam" id="PF24836"/>
    </source>
</evidence>
<dbReference type="InterPro" id="IPR056147">
    <property type="entry name" value="NQRA_N"/>
</dbReference>
<comment type="subunit">
    <text evidence="8">Composed of six subunits; NqrA, NqrB, NqrC, NqrD, NqrE and NqrF.</text>
</comment>
<reference evidence="12" key="1">
    <citation type="submission" date="2022-07" db="EMBL/GenBank/DDBJ databases">
        <title>Characterization of the Novel Bacterium Alteromonas immobilis LMIT006 and Alteromonas gregis LMIT007.</title>
        <authorList>
            <person name="Lin X."/>
        </authorList>
    </citation>
    <scope>NUCLEOTIDE SEQUENCE</scope>
    <source>
        <strain evidence="12">LMIT007</strain>
    </source>
</reference>
<evidence type="ECO:0000313" key="12">
    <source>
        <dbReference type="EMBL" id="MCP3429211.1"/>
    </source>
</evidence>
<dbReference type="PANTHER" id="PTHR37839">
    <property type="entry name" value="NA(+)-TRANSLOCATING NADH-QUINONE REDUCTASE SUBUNIT A"/>
    <property type="match status" value="1"/>
</dbReference>
<evidence type="ECO:0000256" key="7">
    <source>
        <dbReference type="ARBA" id="ARBA00023201"/>
    </source>
</evidence>
<dbReference type="GO" id="GO:0016655">
    <property type="term" value="F:oxidoreductase activity, acting on NAD(P)H, quinone or similar compound as acceptor"/>
    <property type="evidence" value="ECO:0007669"/>
    <property type="project" value="UniProtKB-UniRule"/>
</dbReference>
<dbReference type="InterPro" id="IPR008703">
    <property type="entry name" value="NqrA"/>
</dbReference>
<name>A0AA41X2L1_9ALTE</name>
<dbReference type="HAMAP" id="MF_00425">
    <property type="entry name" value="NqrA"/>
    <property type="match status" value="1"/>
</dbReference>
<evidence type="ECO:0000313" key="13">
    <source>
        <dbReference type="Proteomes" id="UP001165413"/>
    </source>
</evidence>
<dbReference type="NCBIfam" id="TIGR01936">
    <property type="entry name" value="nqrA"/>
    <property type="match status" value="1"/>
</dbReference>
<feature type="domain" description="NqrA N-terminal barrel-sandwich hybrid" evidence="9">
    <location>
        <begin position="4"/>
        <end position="95"/>
    </location>
</feature>
<evidence type="ECO:0000259" key="10">
    <source>
        <dbReference type="Pfam" id="PF11973"/>
    </source>
</evidence>
<comment type="caution">
    <text evidence="12">The sequence shown here is derived from an EMBL/GenBank/DDBJ whole genome shotgun (WGS) entry which is preliminary data.</text>
</comment>
<dbReference type="Proteomes" id="UP001165413">
    <property type="component" value="Unassembled WGS sequence"/>
</dbReference>
<dbReference type="EC" id="7.2.1.1" evidence="8"/>
<dbReference type="InterPro" id="IPR022615">
    <property type="entry name" value="NqrA_C_domain"/>
</dbReference>
<dbReference type="Pfam" id="PF05896">
    <property type="entry name" value="NQRA_N"/>
    <property type="match status" value="1"/>
</dbReference>
<keyword evidence="4 8" id="KW-0915">Sodium</keyword>
<dbReference type="EMBL" id="JANATA010000017">
    <property type="protein sequence ID" value="MCP3429211.1"/>
    <property type="molecule type" value="Genomic_DNA"/>
</dbReference>
<evidence type="ECO:0000259" key="9">
    <source>
        <dbReference type="Pfam" id="PF05896"/>
    </source>
</evidence>
<keyword evidence="2 8" id="KW-1278">Translocase</keyword>
<evidence type="ECO:0000256" key="4">
    <source>
        <dbReference type="ARBA" id="ARBA00023053"/>
    </source>
</evidence>
<dbReference type="GO" id="GO:0006814">
    <property type="term" value="P:sodium ion transport"/>
    <property type="evidence" value="ECO:0007669"/>
    <property type="project" value="UniProtKB-UniRule"/>
</dbReference>
<comment type="function">
    <text evidence="8">NQR complex catalyzes the reduction of ubiquinone-1 to ubiquinol by two successive reactions, coupled with the transport of Na(+) ions from the cytoplasm to the periplasm. NqrA to NqrE are probably involved in the second step, the conversion of ubisemiquinone to ubiquinol.</text>
</comment>
<accession>A0AA41X2L1</accession>
<keyword evidence="7 8" id="KW-0739">Sodium transport</keyword>
<proteinExistence type="inferred from homology"/>
<keyword evidence="6 8" id="KW-0830">Ubiquinone</keyword>
<gene>
    <name evidence="8" type="primary">nqrA</name>
    <name evidence="12" type="ORF">NLF92_09675</name>
</gene>
<feature type="domain" description="NqrA second alpha/beta" evidence="11">
    <location>
        <begin position="115"/>
        <end position="257"/>
    </location>
</feature>
<evidence type="ECO:0000256" key="2">
    <source>
        <dbReference type="ARBA" id="ARBA00022967"/>
    </source>
</evidence>
<sequence>MLNKIKKGLDLPITGAPVQQISDGPAVSKVAVLGEEYVGMRPTMHVQVGDVVKKGQVLFVDKKNPGVKFTAPAAGTVSAVNRGAKRVLQSVVIDVQGTDAETFDTFAADKLAGIARDKVETQLVDSGLWTVLRTRPFSKVPALGSTPSSIFVNAMDTNPLAANPEVVLAERKDDFINGLNVLTTLTEGQVFVSKAPGANVDTGSAKVTTAEFAGPHPAGLVGTHIHTLDPVGPGKYVWHVNYQDVIAIGILFTTGELDTTRVVSLAGPAAKNPRLVRTVVGASIDELTANELNGDSVRVISGSVLHGTKAEGPHAFLGRYHLQVSLIKEDREKKLFGWITPGSDKHSVTRAYLGHLNTKRLFDMTSTTNGSDRSMVPIGNYERIMPLDIIPTLLLRDIISGDTDGAQALGALELDEEDLALCTYVCPGKYSYGPILRECLTKIELEG</sequence>
<evidence type="ECO:0000256" key="5">
    <source>
        <dbReference type="ARBA" id="ARBA00023065"/>
    </source>
</evidence>
<comment type="catalytic activity">
    <reaction evidence="8">
        <text>a ubiquinone + n Na(+)(in) + NADH + H(+) = a ubiquinol + n Na(+)(out) + NAD(+)</text>
        <dbReference type="Rhea" id="RHEA:47748"/>
        <dbReference type="Rhea" id="RHEA-COMP:9565"/>
        <dbReference type="Rhea" id="RHEA-COMP:9566"/>
        <dbReference type="ChEBI" id="CHEBI:15378"/>
        <dbReference type="ChEBI" id="CHEBI:16389"/>
        <dbReference type="ChEBI" id="CHEBI:17976"/>
        <dbReference type="ChEBI" id="CHEBI:29101"/>
        <dbReference type="ChEBI" id="CHEBI:57540"/>
        <dbReference type="ChEBI" id="CHEBI:57945"/>
        <dbReference type="EC" id="7.2.1.1"/>
    </reaction>
</comment>
<keyword evidence="1 8" id="KW-0813">Transport</keyword>
<dbReference type="PANTHER" id="PTHR37839:SF1">
    <property type="entry name" value="NA(+)-TRANSLOCATING NADH-QUINONE REDUCTASE SUBUNIT A"/>
    <property type="match status" value="1"/>
</dbReference>
<dbReference type="NCBIfam" id="NF003759">
    <property type="entry name" value="PRK05352.1-2"/>
    <property type="match status" value="1"/>
</dbReference>
<feature type="domain" description="Na(+)-translocating NADH-quinone reductase subunit A C-terminal" evidence="10">
    <location>
        <begin position="262"/>
        <end position="311"/>
    </location>
</feature>
<protein>
    <recommendedName>
        <fullName evidence="8">Na(+)-translocating NADH-quinone reductase subunit A</fullName>
        <shortName evidence="8">Na(+)-NQR subunit A</shortName>
        <shortName evidence="8">Na(+)-translocating NQR subunit A</shortName>
        <ecNumber evidence="8">7.2.1.1</ecNumber>
    </recommendedName>
    <alternativeName>
        <fullName evidence="8">NQR complex subunit A</fullName>
    </alternativeName>
    <alternativeName>
        <fullName evidence="8">NQR-1 subunit A</fullName>
    </alternativeName>
</protein>
<evidence type="ECO:0000256" key="3">
    <source>
        <dbReference type="ARBA" id="ARBA00023027"/>
    </source>
</evidence>